<dbReference type="PANTHER" id="PTHR35894:SF1">
    <property type="entry name" value="PHOSPHORIBULOKINASE _ URIDINE KINASE FAMILY"/>
    <property type="match status" value="1"/>
</dbReference>
<dbReference type="Gene3D" id="3.40.50.300">
    <property type="entry name" value="P-loop containing nucleotide triphosphate hydrolases"/>
    <property type="match status" value="1"/>
</dbReference>
<name>A0A450TSH3_9GAMM</name>
<dbReference type="SUPFAM" id="SSF52540">
    <property type="entry name" value="P-loop containing nucleoside triphosphate hydrolases"/>
    <property type="match status" value="1"/>
</dbReference>
<organism evidence="2">
    <name type="scientific">Candidatus Kentrum sp. DK</name>
    <dbReference type="NCBI Taxonomy" id="2126562"/>
    <lineage>
        <taxon>Bacteria</taxon>
        <taxon>Pseudomonadati</taxon>
        <taxon>Pseudomonadota</taxon>
        <taxon>Gammaproteobacteria</taxon>
        <taxon>Candidatus Kentrum</taxon>
    </lineage>
</organism>
<protein>
    <submittedName>
        <fullName evidence="2">Type II secretory pathway, component ExeA (Predicted ATPase)</fullName>
    </submittedName>
</protein>
<reference evidence="2" key="1">
    <citation type="submission" date="2019-02" db="EMBL/GenBank/DDBJ databases">
        <authorList>
            <person name="Gruber-Vodicka R. H."/>
            <person name="Seah K. B. B."/>
        </authorList>
    </citation>
    <scope>NUCLEOTIDE SEQUENCE</scope>
    <source>
        <strain evidence="2">BECK_DK47</strain>
    </source>
</reference>
<dbReference type="Pfam" id="PF13401">
    <property type="entry name" value="AAA_22"/>
    <property type="match status" value="1"/>
</dbReference>
<dbReference type="AlphaFoldDB" id="A0A450TSH3"/>
<sequence>MQYLQFFGLTHSPLDKKAPALWDDGALTVLKQRFQWLLESPGIGMLIGEPGVGKTAALRAICQTANPHRYKTIYLPETDFGRLDIYRALAIALGLQPAYRRSTLWRDIKHHLLDMADNKRLQPVWIIDEAQNLPPEFFRDFPAFLNFAFDSRDIITVWLVGHPGLANLINRAPYTALKSRIQASVRLEPAIDRERFGQLIEHAFKQAGCAHNLLSDSAIERLRQASRGIPRIAGNLLKRALQLAADKGINHIPDDILEQAMEELR</sequence>
<accession>A0A450TSH3</accession>
<dbReference type="PANTHER" id="PTHR35894">
    <property type="entry name" value="GENERAL SECRETION PATHWAY PROTEIN A-RELATED"/>
    <property type="match status" value="1"/>
</dbReference>
<feature type="domain" description="AAA+ ATPase" evidence="1">
    <location>
        <begin position="40"/>
        <end position="197"/>
    </location>
</feature>
<evidence type="ECO:0000259" key="1">
    <source>
        <dbReference type="SMART" id="SM00382"/>
    </source>
</evidence>
<dbReference type="GO" id="GO:0016887">
    <property type="term" value="F:ATP hydrolysis activity"/>
    <property type="evidence" value="ECO:0007669"/>
    <property type="project" value="InterPro"/>
</dbReference>
<dbReference type="InterPro" id="IPR052026">
    <property type="entry name" value="ExeA_AAA_ATPase_DNA-bind"/>
</dbReference>
<dbReference type="InterPro" id="IPR003593">
    <property type="entry name" value="AAA+_ATPase"/>
</dbReference>
<dbReference type="InterPro" id="IPR027417">
    <property type="entry name" value="P-loop_NTPase"/>
</dbReference>
<gene>
    <name evidence="2" type="ORF">BECKDK2373B_GA0170837_13262</name>
</gene>
<dbReference type="Gene3D" id="1.10.8.60">
    <property type="match status" value="1"/>
</dbReference>
<proteinExistence type="predicted"/>
<dbReference type="InterPro" id="IPR049945">
    <property type="entry name" value="AAA_22"/>
</dbReference>
<dbReference type="SMART" id="SM00382">
    <property type="entry name" value="AAA"/>
    <property type="match status" value="1"/>
</dbReference>
<dbReference type="CDD" id="cd00009">
    <property type="entry name" value="AAA"/>
    <property type="match status" value="1"/>
</dbReference>
<evidence type="ECO:0000313" key="2">
    <source>
        <dbReference type="EMBL" id="VFJ71344.1"/>
    </source>
</evidence>
<dbReference type="EMBL" id="CAADEX010000326">
    <property type="protein sequence ID" value="VFJ71344.1"/>
    <property type="molecule type" value="Genomic_DNA"/>
</dbReference>